<organism evidence="6 7">
    <name type="scientific">Alistipes communis</name>
    <dbReference type="NCBI Taxonomy" id="2585118"/>
    <lineage>
        <taxon>Bacteria</taxon>
        <taxon>Pseudomonadati</taxon>
        <taxon>Bacteroidota</taxon>
        <taxon>Bacteroidia</taxon>
        <taxon>Bacteroidales</taxon>
        <taxon>Rikenellaceae</taxon>
        <taxon>Alistipes</taxon>
    </lineage>
</organism>
<gene>
    <name evidence="6" type="ORF">A5CBH24_11920</name>
</gene>
<dbReference type="GO" id="GO:0015171">
    <property type="term" value="F:amino acid transmembrane transporter activity"/>
    <property type="evidence" value="ECO:0007669"/>
    <property type="project" value="TreeGrafter"/>
</dbReference>
<dbReference type="KEGG" id="acou:A5CBH24_11920"/>
<accession>A0A4Y1WUG1</accession>
<dbReference type="PANTHER" id="PTHR30086">
    <property type="entry name" value="ARGININE EXPORTER PROTEIN ARGO"/>
    <property type="match status" value="1"/>
</dbReference>
<dbReference type="PANTHER" id="PTHR30086:SF20">
    <property type="entry name" value="ARGININE EXPORTER PROTEIN ARGO-RELATED"/>
    <property type="match status" value="1"/>
</dbReference>
<dbReference type="GeneID" id="78341912"/>
<proteinExistence type="predicted"/>
<keyword evidence="3" id="KW-0812">Transmembrane</keyword>
<evidence type="ECO:0000313" key="7">
    <source>
        <dbReference type="Proteomes" id="UP000318946"/>
    </source>
</evidence>
<dbReference type="OrthoDB" id="7874789at2"/>
<evidence type="ECO:0000256" key="5">
    <source>
        <dbReference type="ARBA" id="ARBA00023136"/>
    </source>
</evidence>
<reference evidence="7" key="1">
    <citation type="submission" date="2019-06" db="EMBL/GenBank/DDBJ databases">
        <title>Alistipes onderdonkii subsp. vulgaris subsp. nov., Alistipes dispar sp. nov. and Alistipes communis sp. nov., isolated from human faeces, and creation of Alistipes onderdonkii subsp. onderdonkii subsp. nov.</title>
        <authorList>
            <person name="Sakamoto M."/>
            <person name="Ikeyama N."/>
            <person name="Ogata Y."/>
            <person name="Suda W."/>
            <person name="Iino T."/>
            <person name="Hattori M."/>
            <person name="Ohkuma M."/>
        </authorList>
    </citation>
    <scope>NUCLEOTIDE SEQUENCE [LARGE SCALE GENOMIC DNA]</scope>
    <source>
        <strain evidence="7">5CBH24</strain>
    </source>
</reference>
<dbReference type="InterPro" id="IPR001123">
    <property type="entry name" value="LeuE-type"/>
</dbReference>
<sequence>MGFDEITNILYLLLQGVGVGIAASITVGPVAVLCIQRTLSKSRRSGFASGLGVACADTLMAIFAMLFSSILQRSIEANRLILSVVSGIIVVIVGVYIFLQNPVTQIRRNRVGKTTLWRDFASMFGITLTNFIYVIPYIMIFFTMFKVSTLGVTDVGSLFGGLLTIAGFLGGAVTWWFALTFLLNLFRHRFRPRHMLTINHVAGIVIAVLGIYTILSNFIHVLPNVH</sequence>
<dbReference type="AlphaFoldDB" id="A0A4Y1WUG1"/>
<evidence type="ECO:0000256" key="4">
    <source>
        <dbReference type="ARBA" id="ARBA00022989"/>
    </source>
</evidence>
<evidence type="ECO:0000313" key="6">
    <source>
        <dbReference type="EMBL" id="BBL03879.1"/>
    </source>
</evidence>
<protein>
    <submittedName>
        <fullName evidence="6">Uncharacterized protein</fullName>
    </submittedName>
</protein>
<dbReference type="RefSeq" id="WP_141412506.1">
    <property type="nucleotide sequence ID" value="NZ_AP019735.1"/>
</dbReference>
<evidence type="ECO:0000256" key="1">
    <source>
        <dbReference type="ARBA" id="ARBA00004651"/>
    </source>
</evidence>
<keyword evidence="4" id="KW-1133">Transmembrane helix</keyword>
<keyword evidence="7" id="KW-1185">Reference proteome</keyword>
<evidence type="ECO:0000256" key="2">
    <source>
        <dbReference type="ARBA" id="ARBA00022475"/>
    </source>
</evidence>
<comment type="subcellular location">
    <subcellularLocation>
        <location evidence="1">Cell membrane</location>
        <topology evidence="1">Multi-pass membrane protein</topology>
    </subcellularLocation>
</comment>
<keyword evidence="2" id="KW-1003">Cell membrane</keyword>
<dbReference type="Pfam" id="PF01810">
    <property type="entry name" value="LysE"/>
    <property type="match status" value="1"/>
</dbReference>
<evidence type="ECO:0000256" key="3">
    <source>
        <dbReference type="ARBA" id="ARBA00022692"/>
    </source>
</evidence>
<dbReference type="Proteomes" id="UP000318946">
    <property type="component" value="Chromosome"/>
</dbReference>
<dbReference type="EMBL" id="AP019735">
    <property type="protein sequence ID" value="BBL03879.1"/>
    <property type="molecule type" value="Genomic_DNA"/>
</dbReference>
<keyword evidence="5" id="KW-0472">Membrane</keyword>
<dbReference type="GO" id="GO:0005886">
    <property type="term" value="C:plasma membrane"/>
    <property type="evidence" value="ECO:0007669"/>
    <property type="project" value="UniProtKB-SubCell"/>
</dbReference>
<name>A0A4Y1WUG1_9BACT</name>